<dbReference type="Proteomes" id="UP000252792">
    <property type="component" value="Unassembled WGS sequence"/>
</dbReference>
<evidence type="ECO:0000313" key="2">
    <source>
        <dbReference type="Proteomes" id="UP000252792"/>
    </source>
</evidence>
<dbReference type="EMBL" id="QNSE01000007">
    <property type="protein sequence ID" value="RBP83183.1"/>
    <property type="molecule type" value="Genomic_DNA"/>
</dbReference>
<comment type="caution">
    <text evidence="1">The sequence shown here is derived from an EMBL/GenBank/DDBJ whole genome shotgun (WGS) entry which is preliminary data.</text>
</comment>
<keyword evidence="2" id="KW-1185">Reference proteome</keyword>
<organism evidence="1 2">
    <name type="scientific">Marinomonas rhizomae</name>
    <dbReference type="NCBI Taxonomy" id="491948"/>
    <lineage>
        <taxon>Bacteria</taxon>
        <taxon>Pseudomonadati</taxon>
        <taxon>Pseudomonadota</taxon>
        <taxon>Gammaproteobacteria</taxon>
        <taxon>Oceanospirillales</taxon>
        <taxon>Oceanospirillaceae</taxon>
        <taxon>Marinomonas</taxon>
    </lineage>
</organism>
<dbReference type="AlphaFoldDB" id="A0A366J8A0"/>
<gene>
    <name evidence="1" type="ORF">DFP80_107161</name>
</gene>
<accession>A0A366J8A0</accession>
<name>A0A366J8A0_9GAMM</name>
<sequence>MSCNELLEKTQPFVYARYSSLLLISSDFKKVRILSGVPFLKLIQFIVRSLPFIYA</sequence>
<reference evidence="1 2" key="1">
    <citation type="submission" date="2018-06" db="EMBL/GenBank/DDBJ databases">
        <title>Genomic Encyclopedia of Type Strains, Phase III (KMG-III): the genomes of soil and plant-associated and newly described type strains.</title>
        <authorList>
            <person name="Whitman W."/>
        </authorList>
    </citation>
    <scope>NUCLEOTIDE SEQUENCE [LARGE SCALE GENOMIC DNA]</scope>
    <source>
        <strain evidence="1 2">CECT 7377</strain>
    </source>
</reference>
<protein>
    <submittedName>
        <fullName evidence="1">Uncharacterized protein</fullName>
    </submittedName>
</protein>
<proteinExistence type="predicted"/>
<evidence type="ECO:0000313" key="1">
    <source>
        <dbReference type="EMBL" id="RBP83183.1"/>
    </source>
</evidence>